<sequence length="1084" mass="123052">MDDSDESFSESDQSDLETEYDSDEGEEGEEENDRNDEQVLQPWFRIFPPEEERRQPDFQETVGPQNMPNRNSKPIAYFYLLMTLNFLQQIVQETNRYARDFIASRERIRRFSRLHDWPKVGETTLTEIKGFFAVILNMGLVRKATIAEYWNCKLPSQDTSWFRKMFSRNRFQLVFKFFHLTNNNNIPGRNDPNYSPTAKFQCLIDLFNRRSLCHYKPEQDLSIDESLIGTRGRTCMLQYIQSKSSKFGVKVWMLVEAVTGYIIHAIIYRGKTYDPTPPGLTQGSYVVNNLLERAGLLRKKYHVVCDSFFTSIALAKQLFQLDTYFTGTIRQNRNMPNMIKHAILTEREFKYARQGPILMCVYRERARRKSVRILSSYEKATQNNDNKPKILEFYNKNMGGVDLADMMVTHYNDNRKTFKVWKKVAFNFLQRIVINAYILYCKNTSDRPVKSRLQFVQSIIEDLSCDYLLSREMNAQANPGRPKTTRLRKIGKYKDCSVCSDRDGFGGRHRTKTVCRNCNKGLHKDWDLRLVGENYPSKGRLEIYHNSTWGTICDDGFTTPDANVACRQLGYRTSSSTSYMAGGGTGPIWLDDMSCDGTERRIDKCSHRGWNTHDCGHGEDVGVRCTGEYDGKGVWGSWSIWTRCSSFREFCFQTRNRLCNNPVQSSNRLYCNGKSFEVLKCSTARCRVNGNWGSWSSWTTCSASCDSGFKTRHRDCNNPVPSINGSYCNGKSFEVLKCTTARCRVDGSWGSWSIWSVCNATRGGCVKKRKRNCNNPCPSAGGSSCSGIGEETLLCATSKCPVNGDWTDWQVWSVCSSSCGSGIRKRTRLCDNPPPSYGGRLCNGNTLDLGSCNTHACPVDGDWSGWSSWNICSATCDGGFRIELGKCDYPQPSKGGIYCKGTPKESRPCHNLDCEIDGQWGSWQEWEICNTTCGNGTQQRIRKCDSPSPYFGGSECIGLDFDIQTCYQDICPATRNINGGNSESLAELQHDQRGYNRPIRASGIQINVYDTINNENNVSDNTQFIADSMNTGEHANILCNANNIETSAHANSPCNAENIETGAHAKIPCNADNVDHVYENLKIF</sequence>
<feature type="region of interest" description="Disordered" evidence="5">
    <location>
        <begin position="1"/>
        <end position="42"/>
    </location>
</feature>
<evidence type="ECO:0000256" key="1">
    <source>
        <dbReference type="ARBA" id="ARBA00022737"/>
    </source>
</evidence>
<keyword evidence="8" id="KW-1185">Reference proteome</keyword>
<dbReference type="SUPFAM" id="SSF56487">
    <property type="entry name" value="SRCR-like"/>
    <property type="match status" value="1"/>
</dbReference>
<gene>
    <name evidence="7" type="ORF">MEDL_3657</name>
</gene>
<dbReference type="EMBL" id="CAJPWZ010000203">
    <property type="protein sequence ID" value="CAG2188226.1"/>
    <property type="molecule type" value="Genomic_DNA"/>
</dbReference>
<dbReference type="Pfam" id="PF00090">
    <property type="entry name" value="TSP_1"/>
    <property type="match status" value="5"/>
</dbReference>
<dbReference type="InterPro" id="IPR036383">
    <property type="entry name" value="TSP1_rpt_sf"/>
</dbReference>
<dbReference type="Pfam" id="PF00530">
    <property type="entry name" value="SRCR"/>
    <property type="match status" value="1"/>
</dbReference>
<dbReference type="PROSITE" id="PS50287">
    <property type="entry name" value="SRCR_2"/>
    <property type="match status" value="1"/>
</dbReference>
<organism evidence="7 8">
    <name type="scientific">Mytilus edulis</name>
    <name type="common">Blue mussel</name>
    <dbReference type="NCBI Taxonomy" id="6550"/>
    <lineage>
        <taxon>Eukaryota</taxon>
        <taxon>Metazoa</taxon>
        <taxon>Spiralia</taxon>
        <taxon>Lophotrochozoa</taxon>
        <taxon>Mollusca</taxon>
        <taxon>Bivalvia</taxon>
        <taxon>Autobranchia</taxon>
        <taxon>Pteriomorphia</taxon>
        <taxon>Mytilida</taxon>
        <taxon>Mytiloidea</taxon>
        <taxon>Mytilidae</taxon>
        <taxon>Mytilinae</taxon>
        <taxon>Mytilus</taxon>
    </lineage>
</organism>
<dbReference type="InterPro" id="IPR000884">
    <property type="entry name" value="TSP1_rpt"/>
</dbReference>
<comment type="caution">
    <text evidence="4">Lacks conserved residue(s) required for the propagation of feature annotation.</text>
</comment>
<evidence type="ECO:0000313" key="7">
    <source>
        <dbReference type="EMBL" id="CAG2188226.1"/>
    </source>
</evidence>
<dbReference type="Proteomes" id="UP000683360">
    <property type="component" value="Unassembled WGS sequence"/>
</dbReference>
<keyword evidence="2 4" id="KW-1015">Disulfide bond</keyword>
<dbReference type="FunFam" id="2.20.100.10:FF:000007">
    <property type="entry name" value="Thrombospondin 1"/>
    <property type="match status" value="2"/>
</dbReference>
<feature type="disulfide bond" evidence="4">
    <location>
        <begin position="595"/>
        <end position="605"/>
    </location>
</feature>
<dbReference type="AlphaFoldDB" id="A0A8S3Q117"/>
<dbReference type="PRINTS" id="PR00258">
    <property type="entry name" value="SPERACTRCPTR"/>
</dbReference>
<evidence type="ECO:0000256" key="5">
    <source>
        <dbReference type="SAM" id="MobiDB-lite"/>
    </source>
</evidence>
<dbReference type="PRINTS" id="PR01705">
    <property type="entry name" value="TSP1REPEAT"/>
</dbReference>
<name>A0A8S3Q117_MYTED</name>
<dbReference type="PANTHER" id="PTHR22906">
    <property type="entry name" value="PROPERDIN"/>
    <property type="match status" value="1"/>
</dbReference>
<evidence type="ECO:0000259" key="6">
    <source>
        <dbReference type="PROSITE" id="PS50287"/>
    </source>
</evidence>
<keyword evidence="3" id="KW-0325">Glycoprotein</keyword>
<evidence type="ECO:0000256" key="4">
    <source>
        <dbReference type="PROSITE-ProRule" id="PRU00196"/>
    </source>
</evidence>
<dbReference type="InterPro" id="IPR036772">
    <property type="entry name" value="SRCR-like_dom_sf"/>
</dbReference>
<dbReference type="SUPFAM" id="SSF82895">
    <property type="entry name" value="TSP-1 type 1 repeat"/>
    <property type="match status" value="6"/>
</dbReference>
<dbReference type="SMART" id="SM00209">
    <property type="entry name" value="TSP1"/>
    <property type="match status" value="6"/>
</dbReference>
<feature type="domain" description="SRCR" evidence="6">
    <location>
        <begin position="528"/>
        <end position="626"/>
    </location>
</feature>
<dbReference type="SMART" id="SM00202">
    <property type="entry name" value="SR"/>
    <property type="match status" value="1"/>
</dbReference>
<dbReference type="InterPro" id="IPR052065">
    <property type="entry name" value="Compl_asym_regulator"/>
</dbReference>
<dbReference type="Gene3D" id="3.10.250.10">
    <property type="entry name" value="SRCR-like domain"/>
    <property type="match status" value="1"/>
</dbReference>
<dbReference type="Pfam" id="PF13843">
    <property type="entry name" value="DDE_Tnp_1_7"/>
    <property type="match status" value="1"/>
</dbReference>
<proteinExistence type="predicted"/>
<keyword evidence="7" id="KW-0675">Receptor</keyword>
<reference evidence="7" key="1">
    <citation type="submission" date="2021-03" db="EMBL/GenBank/DDBJ databases">
        <authorList>
            <person name="Bekaert M."/>
        </authorList>
    </citation>
    <scope>NUCLEOTIDE SEQUENCE</scope>
</reference>
<keyword evidence="1" id="KW-0677">Repeat</keyword>
<dbReference type="FunFam" id="2.20.100.10:FF:000001">
    <property type="entry name" value="semaphorin-5A isoform X1"/>
    <property type="match status" value="3"/>
</dbReference>
<comment type="caution">
    <text evidence="7">The sequence shown here is derived from an EMBL/GenBank/DDBJ whole genome shotgun (WGS) entry which is preliminary data.</text>
</comment>
<accession>A0A8S3Q117</accession>
<evidence type="ECO:0000256" key="2">
    <source>
        <dbReference type="ARBA" id="ARBA00023157"/>
    </source>
</evidence>
<dbReference type="FunFam" id="3.10.250.10:FF:000011">
    <property type="entry name" value="Scavenger receptor class A member 5"/>
    <property type="match status" value="1"/>
</dbReference>
<dbReference type="PROSITE" id="PS50092">
    <property type="entry name" value="TSP1"/>
    <property type="match status" value="6"/>
</dbReference>
<dbReference type="PANTHER" id="PTHR22906:SF53">
    <property type="entry name" value="HEMICENTIN-1"/>
    <property type="match status" value="1"/>
</dbReference>
<dbReference type="Gene3D" id="2.20.100.10">
    <property type="entry name" value="Thrombospondin type-1 (TSP1) repeat"/>
    <property type="match status" value="6"/>
</dbReference>
<dbReference type="InterPro" id="IPR001190">
    <property type="entry name" value="SRCR"/>
</dbReference>
<dbReference type="GO" id="GO:0016020">
    <property type="term" value="C:membrane"/>
    <property type="evidence" value="ECO:0007669"/>
    <property type="project" value="InterPro"/>
</dbReference>
<dbReference type="OrthoDB" id="9985837at2759"/>
<feature type="compositionally biased region" description="Acidic residues" evidence="5">
    <location>
        <begin position="1"/>
        <end position="34"/>
    </location>
</feature>
<dbReference type="InterPro" id="IPR029526">
    <property type="entry name" value="PGBD"/>
</dbReference>
<evidence type="ECO:0000256" key="3">
    <source>
        <dbReference type="ARBA" id="ARBA00023180"/>
    </source>
</evidence>
<evidence type="ECO:0000313" key="8">
    <source>
        <dbReference type="Proteomes" id="UP000683360"/>
    </source>
</evidence>
<protein>
    <submittedName>
        <fullName evidence="7">Adhesion G protein-coupled receptor B3,Hemicentin-1,Thrombospondin-2,Mucin-like protein</fullName>
    </submittedName>
</protein>